<dbReference type="PANTHER" id="PTHR45623:SF17">
    <property type="entry name" value="CHROMODOMAIN-HELICASE-DNA-BINDING PROTEIN 3-RELATED"/>
    <property type="match status" value="1"/>
</dbReference>
<dbReference type="SUPFAM" id="SSF52540">
    <property type="entry name" value="P-loop containing nucleoside triphosphate hydrolases"/>
    <property type="match status" value="2"/>
</dbReference>
<dbReference type="Pfam" id="PF08074">
    <property type="entry name" value="CHDCT2"/>
    <property type="match status" value="1"/>
</dbReference>
<protein>
    <submittedName>
        <fullName evidence="8">Helicase ATP-binding domain-containing protein</fullName>
    </submittedName>
</protein>
<name>A0A1I8FSM1_9PLAT</name>
<comment type="subcellular location">
    <subcellularLocation>
        <location evidence="1">Nucleus</location>
    </subcellularLocation>
</comment>
<dbReference type="Gene3D" id="3.40.50.300">
    <property type="entry name" value="P-loop containing nucleotide triphosphate hydrolases"/>
    <property type="match status" value="3"/>
</dbReference>
<dbReference type="Pfam" id="PF00176">
    <property type="entry name" value="SNF2-rel_dom"/>
    <property type="match status" value="1"/>
</dbReference>
<keyword evidence="4" id="KW-0175">Coiled coil</keyword>
<accession>A0A1I8FSM1</accession>
<dbReference type="InterPro" id="IPR002464">
    <property type="entry name" value="DNA/RNA_helicase_DEAH_CS"/>
</dbReference>
<feature type="domain" description="Helicase ATP-binding" evidence="6">
    <location>
        <begin position="79"/>
        <end position="205"/>
    </location>
</feature>
<evidence type="ECO:0000256" key="4">
    <source>
        <dbReference type="SAM" id="Coils"/>
    </source>
</evidence>
<dbReference type="PROSITE" id="PS51192">
    <property type="entry name" value="HELICASE_ATP_BIND_1"/>
    <property type="match status" value="1"/>
</dbReference>
<keyword evidence="2" id="KW-0378">Hydrolase</keyword>
<dbReference type="SMART" id="SM01146">
    <property type="entry name" value="DUF1086"/>
    <property type="match status" value="1"/>
</dbReference>
<keyword evidence="7" id="KW-1185">Reference proteome</keyword>
<feature type="compositionally biased region" description="Basic and acidic residues" evidence="5">
    <location>
        <begin position="705"/>
        <end position="740"/>
    </location>
</feature>
<feature type="compositionally biased region" description="Polar residues" evidence="5">
    <location>
        <begin position="522"/>
        <end position="534"/>
    </location>
</feature>
<organism evidence="7 8">
    <name type="scientific">Macrostomum lignano</name>
    <dbReference type="NCBI Taxonomy" id="282301"/>
    <lineage>
        <taxon>Eukaryota</taxon>
        <taxon>Metazoa</taxon>
        <taxon>Spiralia</taxon>
        <taxon>Lophotrochozoa</taxon>
        <taxon>Platyhelminthes</taxon>
        <taxon>Rhabditophora</taxon>
        <taxon>Macrostomorpha</taxon>
        <taxon>Macrostomida</taxon>
        <taxon>Macrostomidae</taxon>
        <taxon>Macrostomum</taxon>
    </lineage>
</organism>
<proteinExistence type="predicted"/>
<dbReference type="Gene3D" id="1.10.10.60">
    <property type="entry name" value="Homeodomain-like"/>
    <property type="match status" value="1"/>
</dbReference>
<dbReference type="GO" id="GO:0016887">
    <property type="term" value="F:ATP hydrolysis activity"/>
    <property type="evidence" value="ECO:0007669"/>
    <property type="project" value="TreeGrafter"/>
</dbReference>
<sequence length="978" mass="109843">VLTGELSATLNPKKSSKAARAAAAAAKEDISPELAKKLPPEKPITNLKSGAGWETQPGYLDDTGGRLHPYQLEGVNWLRYSYGCGIDTILADEMGLGKTIQTIVFLYSLYKEGHTKGPFLVSVPLSTVINWGARVRILGTGFLRGHLPSRIRSGSQVKFHVLLTSYELISIDQATLSSVDWAALVVDEAHRLKNNQSKFFRVLSSYDINCCSRAHRCQNNLEELFHLLNFMSPDKFHDLQGFLDEFADISKEDQVKKLHDMLVLTCCAGSNLTCSRACPPRVSSLSVWSSARCRRSTTSTSSPANYDALSSRGKTGCNQVSLLLNIMMDLKKCCNHPYLFPAPLKKPPKMANGAYEGSQLVKACGKLELLERMLKKLRDEVIEQDAIDRFNNGESDSFVFLLSTRAGGWALTWPPADTVVMIYRFVTRNTVEERVTQARATMSKQELDDILKFGTAELFKDENEESDKDRIVLLDRSQEGMEEKELALNDYLTSFKYQADQHNSMGKGKRNRKQVNYYTVGMSMSASRTTSPNSPRRPEDDEEFGEGEGQAGGRRRRDRDVKMPPLLSKLNNQIEVFGFNPRQRRAFLNAIMRTCHPPASTPPTQVFRAYTALFMRHLCEPDSDVTDTFSDGVPREGINRQHVLTRIGHHGAAAQEGARVRETCLPWLLPLRLRLRQSVMRLKILPEQQPQDKDEKTAVEQSETVAKDEDQSEMKPAEEAEKTDDAKPDAKPASSDEAKPDASQPQQQFMFNIADGGFTELHTIWLNEQRALQAGREHEIWHRRHDYWLLAGVVRHGYGRWGDIQSDPRCAILNEAFKTEDLKGNFVEIKNKFLARRFKLLEQALIIEEQLRRRAYLNLSHDAQDPVMRLNRKFAELECLAESHQHLSREMLRPAGGPAVRHEMRSRPTATDCGRRLPPVSQRLAISQTSIITQLTQAAGTPLPLLQLPTPLPPPLLATELRKTDAPVASGESAATAA</sequence>
<dbReference type="GO" id="GO:0000785">
    <property type="term" value="C:chromatin"/>
    <property type="evidence" value="ECO:0007669"/>
    <property type="project" value="TreeGrafter"/>
</dbReference>
<evidence type="ECO:0000313" key="7">
    <source>
        <dbReference type="Proteomes" id="UP000095280"/>
    </source>
</evidence>
<dbReference type="InterPro" id="IPR009462">
    <property type="entry name" value="CHD_II_SANT-like"/>
</dbReference>
<feature type="coiled-coil region" evidence="4">
    <location>
        <begin position="360"/>
        <end position="387"/>
    </location>
</feature>
<feature type="region of interest" description="Disordered" evidence="5">
    <location>
        <begin position="686"/>
        <end position="744"/>
    </location>
</feature>
<evidence type="ECO:0000256" key="1">
    <source>
        <dbReference type="ARBA" id="ARBA00004123"/>
    </source>
</evidence>
<keyword evidence="3" id="KW-0539">Nucleus</keyword>
<dbReference type="InterPro" id="IPR014001">
    <property type="entry name" value="Helicase_ATP-bd"/>
</dbReference>
<dbReference type="GO" id="GO:0003677">
    <property type="term" value="F:DNA binding"/>
    <property type="evidence" value="ECO:0007669"/>
    <property type="project" value="InterPro"/>
</dbReference>
<dbReference type="Pfam" id="PF06461">
    <property type="entry name" value="CHDII_SANT-like"/>
    <property type="match status" value="1"/>
</dbReference>
<feature type="region of interest" description="Disordered" evidence="5">
    <location>
        <begin position="522"/>
        <end position="563"/>
    </location>
</feature>
<dbReference type="Gene3D" id="3.40.50.10810">
    <property type="entry name" value="Tandem AAA-ATPase domain"/>
    <property type="match status" value="1"/>
</dbReference>
<dbReference type="GO" id="GO:0042393">
    <property type="term" value="F:histone binding"/>
    <property type="evidence" value="ECO:0007669"/>
    <property type="project" value="TreeGrafter"/>
</dbReference>
<dbReference type="GO" id="GO:0005634">
    <property type="term" value="C:nucleus"/>
    <property type="evidence" value="ECO:0007669"/>
    <property type="project" value="UniProtKB-SubCell"/>
</dbReference>
<dbReference type="Proteomes" id="UP000095280">
    <property type="component" value="Unplaced"/>
</dbReference>
<dbReference type="SMART" id="SM00487">
    <property type="entry name" value="DEXDc"/>
    <property type="match status" value="1"/>
</dbReference>
<reference evidence="8" key="1">
    <citation type="submission" date="2016-11" db="UniProtKB">
        <authorList>
            <consortium name="WormBaseParasite"/>
        </authorList>
    </citation>
    <scope>IDENTIFICATION</scope>
</reference>
<evidence type="ECO:0000313" key="8">
    <source>
        <dbReference type="WBParaSite" id="maker-unitig_663-snap-gene-0.2-mRNA-1"/>
    </source>
</evidence>
<dbReference type="GO" id="GO:0005524">
    <property type="term" value="F:ATP binding"/>
    <property type="evidence" value="ECO:0007669"/>
    <property type="project" value="InterPro"/>
</dbReference>
<evidence type="ECO:0000259" key="6">
    <source>
        <dbReference type="PROSITE" id="PS51192"/>
    </source>
</evidence>
<dbReference type="GO" id="GO:0003682">
    <property type="term" value="F:chromatin binding"/>
    <property type="evidence" value="ECO:0007669"/>
    <property type="project" value="TreeGrafter"/>
</dbReference>
<dbReference type="WBParaSite" id="maker-unitig_663-snap-gene-0.2-mRNA-1">
    <property type="protein sequence ID" value="maker-unitig_663-snap-gene-0.2-mRNA-1"/>
    <property type="gene ID" value="maker-unitig_663-snap-gene-0.2"/>
</dbReference>
<dbReference type="PROSITE" id="PS00690">
    <property type="entry name" value="DEAH_ATP_HELICASE"/>
    <property type="match status" value="1"/>
</dbReference>
<dbReference type="AlphaFoldDB" id="A0A1I8FSM1"/>
<dbReference type="GO" id="GO:0140658">
    <property type="term" value="F:ATP-dependent chromatin remodeler activity"/>
    <property type="evidence" value="ECO:0007669"/>
    <property type="project" value="TreeGrafter"/>
</dbReference>
<evidence type="ECO:0000256" key="2">
    <source>
        <dbReference type="ARBA" id="ARBA00022801"/>
    </source>
</evidence>
<dbReference type="InterPro" id="IPR012957">
    <property type="entry name" value="CHD_C2"/>
</dbReference>
<dbReference type="InterPro" id="IPR000330">
    <property type="entry name" value="SNF2_N"/>
</dbReference>
<dbReference type="PANTHER" id="PTHR45623">
    <property type="entry name" value="CHROMODOMAIN-HELICASE-DNA-BINDING PROTEIN 3-RELATED-RELATED"/>
    <property type="match status" value="1"/>
</dbReference>
<evidence type="ECO:0000256" key="5">
    <source>
        <dbReference type="SAM" id="MobiDB-lite"/>
    </source>
</evidence>
<dbReference type="InterPro" id="IPR027417">
    <property type="entry name" value="P-loop_NTPase"/>
</dbReference>
<dbReference type="InterPro" id="IPR038718">
    <property type="entry name" value="SNF2-like_sf"/>
</dbReference>
<evidence type="ECO:0000256" key="3">
    <source>
        <dbReference type="ARBA" id="ARBA00023242"/>
    </source>
</evidence>